<accession>A0A8S5MIM7</accession>
<name>A0A8S5MIM7_9CAUD</name>
<sequence length="114" mass="13092">MTTRLMTIAKELILKPKTGISEKESYFNVHFLNARNEVNEIERILGIELNREREVSQTGKLFTRYSLANAEQVERVASLYNQKLAAKQAKGKLLDEYPISPAQIDQVIDAHFKQ</sequence>
<dbReference type="EMBL" id="BK014912">
    <property type="protein sequence ID" value="DAD82090.1"/>
    <property type="molecule type" value="Genomic_DNA"/>
</dbReference>
<organism evidence="1">
    <name type="scientific">Siphoviridae sp. ctNmW2</name>
    <dbReference type="NCBI Taxonomy" id="2826306"/>
    <lineage>
        <taxon>Viruses</taxon>
        <taxon>Duplodnaviria</taxon>
        <taxon>Heunggongvirae</taxon>
        <taxon>Uroviricota</taxon>
        <taxon>Caudoviricetes</taxon>
    </lineage>
</organism>
<protein>
    <submittedName>
        <fullName evidence="1">Uncharacterized protein</fullName>
    </submittedName>
</protein>
<proteinExistence type="predicted"/>
<evidence type="ECO:0000313" key="1">
    <source>
        <dbReference type="EMBL" id="DAD82090.1"/>
    </source>
</evidence>
<reference evidence="1" key="1">
    <citation type="journal article" date="2021" name="Proc. Natl. Acad. Sci. U.S.A.">
        <title>A Catalog of Tens of Thousands of Viruses from Human Metagenomes Reveals Hidden Associations with Chronic Diseases.</title>
        <authorList>
            <person name="Tisza M.J."/>
            <person name="Buck C.B."/>
        </authorList>
    </citation>
    <scope>NUCLEOTIDE SEQUENCE</scope>
    <source>
        <strain evidence="1">CtNmW2</strain>
    </source>
</reference>